<dbReference type="InterPro" id="IPR037138">
    <property type="entry name" value="His_deacetylse_dom_sf"/>
</dbReference>
<dbReference type="CDD" id="cd09994">
    <property type="entry name" value="HDAC_AcuC_like"/>
    <property type="match status" value="1"/>
</dbReference>
<dbReference type="Proteomes" id="UP000748308">
    <property type="component" value="Unassembled WGS sequence"/>
</dbReference>
<dbReference type="PRINTS" id="PR01271">
    <property type="entry name" value="HISDACETLASE"/>
</dbReference>
<comment type="similarity">
    <text evidence="2">Belongs to the histone deacetylase family.</text>
</comment>
<sequence length="364" mass="39404">QYDYGAQHPFRLERLWLTEYLCRHYGLFDGEGRVSGFPAARRADLLAAHDPGYLDILEAVSEGIGAPGLAEHGLASGDNPVFPGMWQYALETAGGTLLAAQLVAAGEARRVFHVGGGLHHARAGRASGFCYVNDVVIGIRHLLAGGKRVFYLDLDAHHGDGVEQAFYDDPRVLSFSIHQDGRTLFPGSGFANDIGRGEGRGFAVNVPLLPASSDEAYLRAWDELIVPLLSRFRPDALVTELGSDALLGDPLANLALRLEGWWELMRRIAALGLPWLAVGGGGYDLGNAMRAWTLAWGAMVGWTPDESFPPRPAELPGQAAMMRWPRSLWSPPAAGLGIHPDGEAAAAVIDRVRREVFPHHQLSP</sequence>
<dbReference type="AlphaFoldDB" id="A0A937X8U2"/>
<name>A0A937X8U2_UNCEI</name>
<evidence type="ECO:0000256" key="1">
    <source>
        <dbReference type="ARBA" id="ARBA00005101"/>
    </source>
</evidence>
<dbReference type="EMBL" id="VGIY01000026">
    <property type="protein sequence ID" value="MBM3316609.1"/>
    <property type="molecule type" value="Genomic_DNA"/>
</dbReference>
<dbReference type="SUPFAM" id="SSF52768">
    <property type="entry name" value="Arginase/deacetylase"/>
    <property type="match status" value="1"/>
</dbReference>
<dbReference type="GO" id="GO:0045150">
    <property type="term" value="P:acetoin catabolic process"/>
    <property type="evidence" value="ECO:0007669"/>
    <property type="project" value="UniProtKB-KW"/>
</dbReference>
<dbReference type="Pfam" id="PF00850">
    <property type="entry name" value="Hist_deacetyl"/>
    <property type="match status" value="1"/>
</dbReference>
<protein>
    <recommendedName>
        <fullName evidence="3">Acetoin utilization protein AcuC</fullName>
    </recommendedName>
</protein>
<dbReference type="InterPro" id="IPR003085">
    <property type="entry name" value="AcuC"/>
</dbReference>
<keyword evidence="5" id="KW-0378">Hydrolase</keyword>
<keyword evidence="4" id="KW-0006">Acetoin catabolism</keyword>
<dbReference type="PRINTS" id="PR01270">
    <property type="entry name" value="HDASUPER"/>
</dbReference>
<dbReference type="InterPro" id="IPR000286">
    <property type="entry name" value="HDACs"/>
</dbReference>
<comment type="caution">
    <text evidence="7">The sequence shown here is derived from an EMBL/GenBank/DDBJ whole genome shotgun (WGS) entry which is preliminary data.</text>
</comment>
<dbReference type="GO" id="GO:0004407">
    <property type="term" value="F:histone deacetylase activity"/>
    <property type="evidence" value="ECO:0007669"/>
    <property type="project" value="InterPro"/>
</dbReference>
<dbReference type="Gene3D" id="3.40.800.20">
    <property type="entry name" value="Histone deacetylase domain"/>
    <property type="match status" value="1"/>
</dbReference>
<evidence type="ECO:0000256" key="5">
    <source>
        <dbReference type="ARBA" id="ARBA00022801"/>
    </source>
</evidence>
<dbReference type="GO" id="GO:0016787">
    <property type="term" value="F:hydrolase activity"/>
    <property type="evidence" value="ECO:0007669"/>
    <property type="project" value="UniProtKB-KW"/>
</dbReference>
<proteinExistence type="inferred from homology"/>
<dbReference type="InterPro" id="IPR003084">
    <property type="entry name" value="HDAC_I/II"/>
</dbReference>
<feature type="non-terminal residue" evidence="7">
    <location>
        <position position="1"/>
    </location>
</feature>
<dbReference type="GO" id="GO:0040029">
    <property type="term" value="P:epigenetic regulation of gene expression"/>
    <property type="evidence" value="ECO:0007669"/>
    <property type="project" value="TreeGrafter"/>
</dbReference>
<gene>
    <name evidence="7" type="ORF">FJY75_02030</name>
</gene>
<dbReference type="PANTHER" id="PTHR10625:SF10">
    <property type="entry name" value="HISTONE DEACETYLASE HDAC1"/>
    <property type="match status" value="1"/>
</dbReference>
<evidence type="ECO:0000259" key="6">
    <source>
        <dbReference type="Pfam" id="PF00850"/>
    </source>
</evidence>
<feature type="domain" description="Histone deacetylase" evidence="6">
    <location>
        <begin position="8"/>
        <end position="298"/>
    </location>
</feature>
<dbReference type="PANTHER" id="PTHR10625">
    <property type="entry name" value="HISTONE DEACETYLASE HDAC1-RELATED"/>
    <property type="match status" value="1"/>
</dbReference>
<comment type="pathway">
    <text evidence="1">Ketone degradation; acetoin degradation.</text>
</comment>
<evidence type="ECO:0000256" key="2">
    <source>
        <dbReference type="ARBA" id="ARBA00005947"/>
    </source>
</evidence>
<dbReference type="InterPro" id="IPR023696">
    <property type="entry name" value="Ureohydrolase_dom_sf"/>
</dbReference>
<evidence type="ECO:0000313" key="8">
    <source>
        <dbReference type="Proteomes" id="UP000748308"/>
    </source>
</evidence>
<evidence type="ECO:0000313" key="7">
    <source>
        <dbReference type="EMBL" id="MBM3316609.1"/>
    </source>
</evidence>
<organism evidence="7 8">
    <name type="scientific">Eiseniibacteriota bacterium</name>
    <dbReference type="NCBI Taxonomy" id="2212470"/>
    <lineage>
        <taxon>Bacteria</taxon>
        <taxon>Candidatus Eiseniibacteriota</taxon>
    </lineage>
</organism>
<evidence type="ECO:0000256" key="3">
    <source>
        <dbReference type="ARBA" id="ARBA00020218"/>
    </source>
</evidence>
<accession>A0A937X8U2</accession>
<reference evidence="7" key="1">
    <citation type="submission" date="2019-03" db="EMBL/GenBank/DDBJ databases">
        <title>Lake Tanganyika Metagenome-Assembled Genomes (MAGs).</title>
        <authorList>
            <person name="Tran P."/>
        </authorList>
    </citation>
    <scope>NUCLEOTIDE SEQUENCE</scope>
    <source>
        <strain evidence="7">M_DeepCast_400m_m2_100</strain>
    </source>
</reference>
<evidence type="ECO:0000256" key="4">
    <source>
        <dbReference type="ARBA" id="ARBA00022627"/>
    </source>
</evidence>
<dbReference type="InterPro" id="IPR023801">
    <property type="entry name" value="His_deacetylse_dom"/>
</dbReference>